<dbReference type="PANTHER" id="PTHR42770:SF7">
    <property type="entry name" value="MEMBRANE PROTEIN"/>
    <property type="match status" value="1"/>
</dbReference>
<dbReference type="GO" id="GO:0022857">
    <property type="term" value="F:transmembrane transporter activity"/>
    <property type="evidence" value="ECO:0007669"/>
    <property type="project" value="InterPro"/>
</dbReference>
<dbReference type="Pfam" id="PF13520">
    <property type="entry name" value="AA_permease_2"/>
    <property type="match status" value="1"/>
</dbReference>
<feature type="transmembrane region" description="Helical" evidence="6">
    <location>
        <begin position="122"/>
        <end position="141"/>
    </location>
</feature>
<name>A0A931H006_9BACT</name>
<evidence type="ECO:0000313" key="8">
    <source>
        <dbReference type="Proteomes" id="UP000628448"/>
    </source>
</evidence>
<dbReference type="RefSeq" id="WP_196992598.1">
    <property type="nucleotide sequence ID" value="NZ_JADWYR010000003.1"/>
</dbReference>
<evidence type="ECO:0000256" key="2">
    <source>
        <dbReference type="ARBA" id="ARBA00022475"/>
    </source>
</evidence>
<evidence type="ECO:0000256" key="3">
    <source>
        <dbReference type="ARBA" id="ARBA00022692"/>
    </source>
</evidence>
<dbReference type="GO" id="GO:0005886">
    <property type="term" value="C:plasma membrane"/>
    <property type="evidence" value="ECO:0007669"/>
    <property type="project" value="UniProtKB-SubCell"/>
</dbReference>
<dbReference type="NCBIfam" id="TIGR00908">
    <property type="entry name" value="2A0305"/>
    <property type="match status" value="1"/>
</dbReference>
<proteinExistence type="predicted"/>
<feature type="transmembrane region" description="Helical" evidence="6">
    <location>
        <begin position="409"/>
        <end position="425"/>
    </location>
</feature>
<keyword evidence="5 6" id="KW-0472">Membrane</keyword>
<dbReference type="Proteomes" id="UP000628448">
    <property type="component" value="Unassembled WGS sequence"/>
</dbReference>
<feature type="transmembrane region" description="Helical" evidence="6">
    <location>
        <begin position="15"/>
        <end position="33"/>
    </location>
</feature>
<feature type="transmembrane region" description="Helical" evidence="6">
    <location>
        <begin position="184"/>
        <end position="203"/>
    </location>
</feature>
<reference evidence="7" key="1">
    <citation type="submission" date="2020-11" db="EMBL/GenBank/DDBJ databases">
        <title>Bacterial whole genome sequence for Panacibacter sp. DH6.</title>
        <authorList>
            <person name="Le V."/>
            <person name="Ko S."/>
            <person name="Ahn C.-Y."/>
            <person name="Oh H.-M."/>
        </authorList>
    </citation>
    <scope>NUCLEOTIDE SEQUENCE</scope>
    <source>
        <strain evidence="7">DH6</strain>
    </source>
</reference>
<keyword evidence="8" id="KW-1185">Reference proteome</keyword>
<evidence type="ECO:0000256" key="4">
    <source>
        <dbReference type="ARBA" id="ARBA00022989"/>
    </source>
</evidence>
<feature type="transmembrane region" description="Helical" evidence="6">
    <location>
        <begin position="275"/>
        <end position="295"/>
    </location>
</feature>
<feature type="transmembrane region" description="Helical" evidence="6">
    <location>
        <begin position="148"/>
        <end position="172"/>
    </location>
</feature>
<dbReference type="InterPro" id="IPR002293">
    <property type="entry name" value="AA/rel_permease1"/>
</dbReference>
<evidence type="ECO:0000256" key="6">
    <source>
        <dbReference type="SAM" id="Phobius"/>
    </source>
</evidence>
<dbReference type="EMBL" id="JADWYR010000003">
    <property type="protein sequence ID" value="MBG9378497.1"/>
    <property type="molecule type" value="Genomic_DNA"/>
</dbReference>
<dbReference type="AlphaFoldDB" id="A0A931H006"/>
<organism evidence="7 8">
    <name type="scientific">Panacibacter microcysteis</name>
    <dbReference type="NCBI Taxonomy" id="2793269"/>
    <lineage>
        <taxon>Bacteria</taxon>
        <taxon>Pseudomonadati</taxon>
        <taxon>Bacteroidota</taxon>
        <taxon>Chitinophagia</taxon>
        <taxon>Chitinophagales</taxon>
        <taxon>Chitinophagaceae</taxon>
        <taxon>Panacibacter</taxon>
    </lineage>
</organism>
<dbReference type="Gene3D" id="1.20.1740.10">
    <property type="entry name" value="Amino acid/polyamine transporter I"/>
    <property type="match status" value="1"/>
</dbReference>
<evidence type="ECO:0000256" key="1">
    <source>
        <dbReference type="ARBA" id="ARBA00004651"/>
    </source>
</evidence>
<feature type="transmembrane region" description="Helical" evidence="6">
    <location>
        <begin position="224"/>
        <end position="245"/>
    </location>
</feature>
<gene>
    <name evidence="7" type="primary">eat</name>
    <name evidence="7" type="ORF">I5907_19830</name>
</gene>
<dbReference type="PIRSF" id="PIRSF006060">
    <property type="entry name" value="AA_transporter"/>
    <property type="match status" value="1"/>
</dbReference>
<keyword evidence="4 6" id="KW-1133">Transmembrane helix</keyword>
<evidence type="ECO:0000256" key="5">
    <source>
        <dbReference type="ARBA" id="ARBA00023136"/>
    </source>
</evidence>
<protein>
    <submittedName>
        <fullName evidence="7">Ethanolamine permease</fullName>
    </submittedName>
</protein>
<sequence length="444" mass="48178">MSNQTTALKKVLKPVHLWALAVGLVISGEYFGWNYGWGVAGTVGFLIATLLVTVLYITFIFSFTELTTSIPHAGGPFAYAYKAYGPLGGLMAGYATLIEFVFAPPAIAFALGSYVHFLHSEIPVTFTAVSCYVIFTFINLFGIKESAVFNLIVTILAVVELLIFMGIVAPHFSADNFMRNNMPFGVTGIFAALPFAVWFYLGIEGVAMVAEEVKEPHRNIPKGYILGIATLVILALGVMIFSGGVGDWQQLSTIDYPLPESISIVLGKTNSWTKIFAGIGLFGLIASFHGLIIGYSRQIFALSRSGFLPAVLSAVNKKYRTPHWALIAGGVVGLISIYTGATNQVIIISALGAVVMYCISMMSLLKLKKQGGIQGTFKTPFYPWFPVIALLLSVVCLVAIIWYNPLLSIIFFAGLIIALFIFIALKKHRQPINDELLAVVEETG</sequence>
<comment type="caution">
    <text evidence="7">The sequence shown here is derived from an EMBL/GenBank/DDBJ whole genome shotgun (WGS) entry which is preliminary data.</text>
</comment>
<comment type="subcellular location">
    <subcellularLocation>
        <location evidence="1">Cell membrane</location>
        <topology evidence="1">Multi-pass membrane protein</topology>
    </subcellularLocation>
</comment>
<accession>A0A931H006</accession>
<feature type="transmembrane region" description="Helical" evidence="6">
    <location>
        <begin position="323"/>
        <end position="339"/>
    </location>
</feature>
<dbReference type="InterPro" id="IPR004757">
    <property type="entry name" value="EtNH_permease"/>
</dbReference>
<feature type="transmembrane region" description="Helical" evidence="6">
    <location>
        <begin position="84"/>
        <end position="110"/>
    </location>
</feature>
<feature type="transmembrane region" description="Helical" evidence="6">
    <location>
        <begin position="345"/>
        <end position="365"/>
    </location>
</feature>
<keyword evidence="2" id="KW-1003">Cell membrane</keyword>
<feature type="transmembrane region" description="Helical" evidence="6">
    <location>
        <begin position="39"/>
        <end position="63"/>
    </location>
</feature>
<keyword evidence="3 6" id="KW-0812">Transmembrane</keyword>
<feature type="transmembrane region" description="Helical" evidence="6">
    <location>
        <begin position="381"/>
        <end position="403"/>
    </location>
</feature>
<evidence type="ECO:0000313" key="7">
    <source>
        <dbReference type="EMBL" id="MBG9378497.1"/>
    </source>
</evidence>
<dbReference type="InterPro" id="IPR050367">
    <property type="entry name" value="APC_superfamily"/>
</dbReference>
<dbReference type="PANTHER" id="PTHR42770">
    <property type="entry name" value="AMINO ACID TRANSPORTER-RELATED"/>
    <property type="match status" value="1"/>
</dbReference>